<dbReference type="OrthoDB" id="3763at2759"/>
<dbReference type="GO" id="GO:0043625">
    <property type="term" value="C:delta DNA polymerase complex"/>
    <property type="evidence" value="ECO:0007669"/>
    <property type="project" value="TreeGrafter"/>
</dbReference>
<keyword evidence="2" id="KW-0235">DNA replication</keyword>
<dbReference type="Pfam" id="PF18018">
    <property type="entry name" value="DNA_pol_D_N"/>
    <property type="match status" value="1"/>
</dbReference>
<evidence type="ECO:0000256" key="2">
    <source>
        <dbReference type="ARBA" id="ARBA00022705"/>
    </source>
</evidence>
<dbReference type="Pfam" id="PF04042">
    <property type="entry name" value="DNA_pol_E_B"/>
    <property type="match status" value="1"/>
</dbReference>
<accession>A0A9R1T7U7</accession>
<feature type="domain" description="DNA polymerase alpha/delta/epsilon subunit B" evidence="3">
    <location>
        <begin position="199"/>
        <end position="419"/>
    </location>
</feature>
<dbReference type="GO" id="GO:0003677">
    <property type="term" value="F:DNA binding"/>
    <property type="evidence" value="ECO:0007669"/>
    <property type="project" value="InterPro"/>
</dbReference>
<dbReference type="GeneID" id="105267259"/>
<dbReference type="InterPro" id="IPR007185">
    <property type="entry name" value="DNA_pol_a/d/e_bsu"/>
</dbReference>
<dbReference type="Gene3D" id="2.40.50.430">
    <property type="match status" value="1"/>
</dbReference>
<dbReference type="Gene3D" id="3.60.21.50">
    <property type="match status" value="1"/>
</dbReference>
<evidence type="ECO:0000313" key="6">
    <source>
        <dbReference type="RefSeq" id="XP_011304282.1"/>
    </source>
</evidence>
<comment type="similarity">
    <text evidence="1">Belongs to the DNA polymerase delta/II small subunit family.</text>
</comment>
<dbReference type="Proteomes" id="UP000694866">
    <property type="component" value="Unplaced"/>
</dbReference>
<dbReference type="AlphaFoldDB" id="A0A9R1T7U7"/>
<dbReference type="InterPro" id="IPR024826">
    <property type="entry name" value="DNA_pol_delta/II_ssu"/>
</dbReference>
<dbReference type="KEGG" id="fas:105267259"/>
<organism evidence="5 6">
    <name type="scientific">Fopius arisanus</name>
    <dbReference type="NCBI Taxonomy" id="64838"/>
    <lineage>
        <taxon>Eukaryota</taxon>
        <taxon>Metazoa</taxon>
        <taxon>Ecdysozoa</taxon>
        <taxon>Arthropoda</taxon>
        <taxon>Hexapoda</taxon>
        <taxon>Insecta</taxon>
        <taxon>Pterygota</taxon>
        <taxon>Neoptera</taxon>
        <taxon>Endopterygota</taxon>
        <taxon>Hymenoptera</taxon>
        <taxon>Apocrita</taxon>
        <taxon>Ichneumonoidea</taxon>
        <taxon>Braconidae</taxon>
        <taxon>Opiinae</taxon>
        <taxon>Fopius</taxon>
    </lineage>
</organism>
<gene>
    <name evidence="6" type="primary">LOC105267259</name>
</gene>
<proteinExistence type="inferred from homology"/>
<evidence type="ECO:0000259" key="4">
    <source>
        <dbReference type="Pfam" id="PF18018"/>
    </source>
</evidence>
<dbReference type="RefSeq" id="XP_011304282.1">
    <property type="nucleotide sequence ID" value="XM_011305980.1"/>
</dbReference>
<sequence>MVIETQSLEKFRLMNENGETPTFERATVDLKNFSTRFSQQNKQFSKQFFHVYACRLEELRGSLTENAHKKWGEDVKILKLSELEDLENSRCVIIGTMFKHQLWKPSILRELNEETQDSGVIPEKHENYCSDKDVPFLEDEMLRIKIVGPRVEISEIVTGIVVAVLGQKLEDGTFEVEDWCYPGCAPKGIRNDAVVDGKVVLVSGLDLAHHSGTLALEFLTEWITGMAGTLTAQEDISKIVNFIIAGNSVKTTASDCYTSTNGLMTNRAQESAEASEISSAVKKLDELLMNILEHCPVTLMPGQHDPTNLMLPQKPINRFMLKGAHKYENFRGVHNPWVATIGGRMFAGSSGQPIEDIMRVCGEASKTTPVEWLERTLLWRHYCPTAPDTLPSYPYHDKDLFIMQECPDVYFVGNCEKFESRMFKGENGEEVRVISVPKFSTTNTAVVLDLKTLDVNPIYFQNN</sequence>
<evidence type="ECO:0000259" key="3">
    <source>
        <dbReference type="Pfam" id="PF04042"/>
    </source>
</evidence>
<protein>
    <submittedName>
        <fullName evidence="6">DNA polymerase delta small subunit-like</fullName>
    </submittedName>
</protein>
<evidence type="ECO:0000256" key="1">
    <source>
        <dbReference type="ARBA" id="ARBA00006035"/>
    </source>
</evidence>
<name>A0A9R1T7U7_9HYME</name>
<dbReference type="PANTHER" id="PTHR10416:SF0">
    <property type="entry name" value="DNA POLYMERASE DELTA SUBUNIT 2"/>
    <property type="match status" value="1"/>
</dbReference>
<evidence type="ECO:0000313" key="5">
    <source>
        <dbReference type="Proteomes" id="UP000694866"/>
    </source>
</evidence>
<feature type="domain" description="DNA polymerase delta subunit OB-fold" evidence="4">
    <location>
        <begin position="47"/>
        <end position="179"/>
    </location>
</feature>
<reference evidence="6" key="1">
    <citation type="submission" date="2025-08" db="UniProtKB">
        <authorList>
            <consortium name="RefSeq"/>
        </authorList>
    </citation>
    <scope>IDENTIFICATION</scope>
    <source>
        <strain evidence="6">USDA-PBARC FA_bdor</strain>
        <tissue evidence="6">Whole organism</tissue>
    </source>
</reference>
<dbReference type="InterPro" id="IPR040663">
    <property type="entry name" value="DNA_pol_D_N"/>
</dbReference>
<dbReference type="PANTHER" id="PTHR10416">
    <property type="entry name" value="DNA POLYMERASE DELTA SUBUNIT 2"/>
    <property type="match status" value="1"/>
</dbReference>
<keyword evidence="5" id="KW-1185">Reference proteome</keyword>
<dbReference type="GO" id="GO:0006271">
    <property type="term" value="P:DNA strand elongation involved in DNA replication"/>
    <property type="evidence" value="ECO:0007669"/>
    <property type="project" value="TreeGrafter"/>
</dbReference>